<keyword evidence="3" id="KW-1185">Reference proteome</keyword>
<dbReference type="InterPro" id="IPR000073">
    <property type="entry name" value="AB_hydrolase_1"/>
</dbReference>
<dbReference type="AlphaFoldDB" id="A0A4R0R7F1"/>
<dbReference type="InterPro" id="IPR029058">
    <property type="entry name" value="AB_hydrolase_fold"/>
</dbReference>
<name>A0A4R0R7F1_9APHY</name>
<proteinExistence type="predicted"/>
<dbReference type="EMBL" id="RWJN01000289">
    <property type="protein sequence ID" value="TCD63561.1"/>
    <property type="molecule type" value="Genomic_DNA"/>
</dbReference>
<dbReference type="Pfam" id="PF12697">
    <property type="entry name" value="Abhydrolase_6"/>
    <property type="match status" value="1"/>
</dbReference>
<protein>
    <recommendedName>
        <fullName evidence="1">AB hydrolase-1 domain-containing protein</fullName>
    </recommendedName>
</protein>
<sequence>MSRLATGNKTVRYLPSPTPPLEDDEGVTLLLAHANGLHKETWGALVGYLFDAMGKSEGVTVREAWSIECPNHGESAVLNEAAIERVHKGEWNGWEWPRAIHTFLRSKPAGVDFFAPSVKRKIVGIGHSQGGNAIVFLSTLSPRLPVHSYILLDPTISIHMPARDRMVRIMTALTYPKRDCFLSRDDAFQYLRAQPGTRNWHADVLKALSGIWIQVIEWSDI</sequence>
<comment type="caution">
    <text evidence="2">The sequence shown here is derived from an EMBL/GenBank/DDBJ whole genome shotgun (WGS) entry which is preliminary data.</text>
</comment>
<dbReference type="SUPFAM" id="SSF53474">
    <property type="entry name" value="alpha/beta-Hydrolases"/>
    <property type="match status" value="1"/>
</dbReference>
<dbReference type="Proteomes" id="UP000292702">
    <property type="component" value="Unassembled WGS sequence"/>
</dbReference>
<dbReference type="Gene3D" id="3.40.50.1820">
    <property type="entry name" value="alpha/beta hydrolase"/>
    <property type="match status" value="1"/>
</dbReference>
<organism evidence="2 3">
    <name type="scientific">Steccherinum ochraceum</name>
    <dbReference type="NCBI Taxonomy" id="92696"/>
    <lineage>
        <taxon>Eukaryota</taxon>
        <taxon>Fungi</taxon>
        <taxon>Dikarya</taxon>
        <taxon>Basidiomycota</taxon>
        <taxon>Agaricomycotina</taxon>
        <taxon>Agaricomycetes</taxon>
        <taxon>Polyporales</taxon>
        <taxon>Steccherinaceae</taxon>
        <taxon>Steccherinum</taxon>
    </lineage>
</organism>
<evidence type="ECO:0000259" key="1">
    <source>
        <dbReference type="Pfam" id="PF12697"/>
    </source>
</evidence>
<dbReference type="OrthoDB" id="94039at2759"/>
<evidence type="ECO:0000313" key="3">
    <source>
        <dbReference type="Proteomes" id="UP000292702"/>
    </source>
</evidence>
<gene>
    <name evidence="2" type="ORF">EIP91_005232</name>
</gene>
<feature type="domain" description="AB hydrolase-1" evidence="1">
    <location>
        <begin position="29"/>
        <end position="202"/>
    </location>
</feature>
<evidence type="ECO:0000313" key="2">
    <source>
        <dbReference type="EMBL" id="TCD63561.1"/>
    </source>
</evidence>
<accession>A0A4R0R7F1</accession>
<reference evidence="2 3" key="1">
    <citation type="submission" date="2018-11" db="EMBL/GenBank/DDBJ databases">
        <title>Genome assembly of Steccherinum ochraceum LE-BIN_3174, the white-rot fungus of the Steccherinaceae family (The Residual Polyporoid clade, Polyporales, Basidiomycota).</title>
        <authorList>
            <person name="Fedorova T.V."/>
            <person name="Glazunova O.A."/>
            <person name="Landesman E.O."/>
            <person name="Moiseenko K.V."/>
            <person name="Psurtseva N.V."/>
            <person name="Savinova O.S."/>
            <person name="Shakhova N.V."/>
            <person name="Tyazhelova T.V."/>
            <person name="Vasina D.V."/>
        </authorList>
    </citation>
    <scope>NUCLEOTIDE SEQUENCE [LARGE SCALE GENOMIC DNA]</scope>
    <source>
        <strain evidence="2 3">LE-BIN_3174</strain>
    </source>
</reference>